<dbReference type="Gene3D" id="3.10.290.60">
    <property type="entry name" value="Ubiquitin-activating enzyme E1, UFD domain"/>
    <property type="match status" value="1"/>
</dbReference>
<feature type="compositionally biased region" description="Low complexity" evidence="9">
    <location>
        <begin position="24"/>
        <end position="42"/>
    </location>
</feature>
<dbReference type="Gene3D" id="3.50.50.80">
    <property type="entry name" value="Ubiquitin-activating enzyme E1, inactive adenylation domain, subdomain 1"/>
    <property type="match status" value="1"/>
</dbReference>
<dbReference type="InterPro" id="IPR019572">
    <property type="entry name" value="UBA_E1_SCCH"/>
</dbReference>
<dbReference type="Gene3D" id="3.40.50.720">
    <property type="entry name" value="NAD(P)-binding Rossmann-like Domain"/>
    <property type="match status" value="1"/>
</dbReference>
<name>A0ABP0PRC7_9DINO</name>
<accession>A0ABP0PRC7</accession>
<dbReference type="InterPro" id="IPR000011">
    <property type="entry name" value="UBQ/SUMO-activ_enz_E1-like"/>
</dbReference>
<dbReference type="PANTHER" id="PTHR10953">
    <property type="entry name" value="UBIQUITIN-ACTIVATING ENZYME E1"/>
    <property type="match status" value="1"/>
</dbReference>
<sequence length="1539" mass="169454">MHEAPASERAKSSSKRKTARASRRWSLAARGAAAGAQCGGRSVRPPRRTMDKEQLYSRQLFVLGKAAQERLQQSKVLIAGRLNGLGVEVAKNVMLAGVHALTLADDGPATVGDLASNFFLTASDVEQRIPRSTAVVDKLRELNANVMLNTMSEEEALRPDESGLGSFQVVVLVNLDRQRLEEIDGFCHAHQPEAIATVCVGSYGLYGYVFCDFGPSFTVVDPDGEQARQGIVLAVKQQDKAGPERLVICTADDKHHGLKDGDAVVFTGVDGLEALNDGEPRVVKSESTVNADGKEVEGQAFSIDAQGLDAAQYTGGGHFEQVKLPTTVNFEPLTASLRQPQCVVNDWNDMAAPQKLHALLLSLWDFERENGRLPAPGSSEDAAVVLQGILSQQENVLDAAGEPLRVPEESTTKLERLARGAAGQISPMAAFLGGVAGQEVLKACSGKFSPLHQWLHFSAVESLPQELPDATDFPSLELLNGHVLEDPQIRYAGQAAVFGWTFQQKLQALRCFMVGAGALGCETIKNMAMMGVSCGAGGKFVVTDMDAIELSNLNRQFLFRPRHVGQMKSAVAAEMSKSMNADFEVHKMESKVAPDTEDEFDDAFWQSVDLVINALDNVTARVYVDSKCLFHRKPLLESGTLGTKANTLPVIPDMTESYGSDPVQDDGGDDIPACTLHAYPNLIEHTLAWARDAVFEKLFNIEPMDARAVLEAESLAKFERELDRQPSTKLARLRAARAVLVETRPSDHPEKLFPYHVDLSGGPTLEICARLARMHFEELFVNKIKQLLHVHPLDKTVDDQGTKFWGGKRRPPSVQVFDAGDPLHMLFVASATFLYAKVYGIADQLGDGADRIASVAALLEKLEPLPPYEADDSVVVPENDEQAKELKEKLAKEAEEDAASTSERCAEELAALARVADAAKARGTISPQLFEKDDDTNGHMDLIFAAASIRARSYNIPLVDKFKAKMIVGRIIPAIATTTAMTTGVVALELYKIIHGHPLEQYRSSNINLAINSYATFEPTPCKVAYFGRPKYVREKIEDKILPVTIWTMVTLQGDLTVQEIIDHFLERFEFEVTTISTKGDVTLYNDMFGQEDRLELPISEVYRTVTQSDPPHFIILNVDGDFEELDDEEDDEEDDDEDDDDDEDEMPIPIELELRSVERRRCAGAPGRGSGRAGLRTRAFLRARRAAAGPAKWVRRRGCKAKPGEMATRLVPWVEKYRPKTVEDIAHQDEVVKALRTSIETGKVPHLLFYGPPGTGKTSTILAVAKQIYGKDHYKDRVLELNASDERGISVVRDKVKGFASTAVGAATVDNKKLPPFKLIILDEADSMSDDAQSALRRTMELYTRVTRFCLICNYVSRIIEPLASRCAKFRFQPLSSESFSKKILEISEQERLTLEDGALDTLVRVSKGDMRKGITLLQSSAQYNMNSVTVEAIQETAGVPSEEIMQKIWGVAMTNDTKKLGQVADELQAEGFSLSAIIRLMQEQLLEKDIDDLKKARVLMKLGEVDKAIEDGADEDLQLRALISFCMQQKLGQGMHS</sequence>
<comment type="pathway">
    <text evidence="2">Protein modification; protein ubiquitination.</text>
</comment>
<dbReference type="SUPFAM" id="SSF48019">
    <property type="entry name" value="post-AAA+ oligomerization domain-like"/>
    <property type="match status" value="1"/>
</dbReference>
<dbReference type="InterPro" id="IPR038252">
    <property type="entry name" value="UBA_E1_C_sf"/>
</dbReference>
<dbReference type="InterPro" id="IPR003959">
    <property type="entry name" value="ATPase_AAA_core"/>
</dbReference>
<dbReference type="InterPro" id="IPR018075">
    <property type="entry name" value="UBQ-activ_enz_E1"/>
</dbReference>
<dbReference type="PRINTS" id="PR01849">
    <property type="entry name" value="UBIQUITINACT"/>
</dbReference>
<dbReference type="Gene3D" id="1.10.10.2660">
    <property type="entry name" value="Ubiquitin-activating enzyme E1, SCCH domain"/>
    <property type="match status" value="1"/>
</dbReference>
<dbReference type="InterPro" id="IPR035985">
    <property type="entry name" value="Ubiquitin-activating_enz"/>
</dbReference>
<evidence type="ECO:0000256" key="6">
    <source>
        <dbReference type="ARBA" id="ARBA00022705"/>
    </source>
</evidence>
<keyword evidence="5" id="KW-0436">Ligase</keyword>
<dbReference type="InterPro" id="IPR027417">
    <property type="entry name" value="P-loop_NTPase"/>
</dbReference>
<dbReference type="Pfam" id="PF09358">
    <property type="entry name" value="E1_UFD"/>
    <property type="match status" value="1"/>
</dbReference>
<protein>
    <recommendedName>
        <fullName evidence="4">E1 ubiquitin-activating enzyme</fullName>
        <ecNumber evidence="4">6.2.1.45</ecNumber>
    </recommendedName>
</protein>
<feature type="region of interest" description="Disordered" evidence="9">
    <location>
        <begin position="1125"/>
        <end position="1151"/>
    </location>
</feature>
<keyword evidence="8" id="KW-0067">ATP-binding</keyword>
<dbReference type="SMART" id="SM00985">
    <property type="entry name" value="UBA_e1_C"/>
    <property type="match status" value="1"/>
</dbReference>
<keyword evidence="13" id="KW-1185">Reference proteome</keyword>
<comment type="similarity">
    <text evidence="3">Belongs to the ubiquitin-activating E1 family.</text>
</comment>
<evidence type="ECO:0000256" key="2">
    <source>
        <dbReference type="ARBA" id="ARBA00004906"/>
    </source>
</evidence>
<evidence type="ECO:0000256" key="4">
    <source>
        <dbReference type="ARBA" id="ARBA00012990"/>
    </source>
</evidence>
<dbReference type="NCBIfam" id="NF001679">
    <property type="entry name" value="PRK00440.1"/>
    <property type="match status" value="1"/>
</dbReference>
<dbReference type="Pfam" id="PF10585">
    <property type="entry name" value="UBA_E1_SCCH"/>
    <property type="match status" value="1"/>
</dbReference>
<reference evidence="12 13" key="1">
    <citation type="submission" date="2024-02" db="EMBL/GenBank/DDBJ databases">
        <authorList>
            <person name="Chen Y."/>
            <person name="Shah S."/>
            <person name="Dougan E. K."/>
            <person name="Thang M."/>
            <person name="Chan C."/>
        </authorList>
    </citation>
    <scope>NUCLEOTIDE SEQUENCE [LARGE SCALE GENOMIC DNA]</scope>
</reference>
<dbReference type="InterPro" id="IPR018965">
    <property type="entry name" value="Ub-activating_enz_E1_C"/>
</dbReference>
<dbReference type="InterPro" id="IPR008921">
    <property type="entry name" value="DNA_pol3_clamp-load_cplx_C"/>
</dbReference>
<feature type="region of interest" description="Disordered" evidence="9">
    <location>
        <begin position="1"/>
        <end position="47"/>
    </location>
</feature>
<feature type="compositionally biased region" description="Basic residues" evidence="9">
    <location>
        <begin position="12"/>
        <end position="23"/>
    </location>
</feature>
<evidence type="ECO:0000256" key="8">
    <source>
        <dbReference type="ARBA" id="ARBA00022840"/>
    </source>
</evidence>
<comment type="caution">
    <text evidence="12">The sequence shown here is derived from an EMBL/GenBank/DDBJ whole genome shotgun (WGS) entry which is preliminary data.</text>
</comment>
<evidence type="ECO:0000256" key="3">
    <source>
        <dbReference type="ARBA" id="ARBA00005673"/>
    </source>
</evidence>
<dbReference type="EMBL" id="CAXAMM010038080">
    <property type="protein sequence ID" value="CAK9078127.1"/>
    <property type="molecule type" value="Genomic_DNA"/>
</dbReference>
<dbReference type="SUPFAM" id="SSF52540">
    <property type="entry name" value="P-loop containing nucleoside triphosphate hydrolases"/>
    <property type="match status" value="1"/>
</dbReference>
<dbReference type="Gene3D" id="1.20.272.10">
    <property type="match status" value="1"/>
</dbReference>
<dbReference type="Gene3D" id="3.40.50.300">
    <property type="entry name" value="P-loop containing nucleotide triphosphate hydrolases"/>
    <property type="match status" value="1"/>
</dbReference>
<dbReference type="SUPFAM" id="SSF69572">
    <property type="entry name" value="Activating enzymes of the ubiquitin-like proteins"/>
    <property type="match status" value="2"/>
</dbReference>
<dbReference type="InterPro" id="IPR042063">
    <property type="entry name" value="Ubi_acti_E1_SCCH"/>
</dbReference>
<dbReference type="CDD" id="cd00009">
    <property type="entry name" value="AAA"/>
    <property type="match status" value="1"/>
</dbReference>
<dbReference type="SMART" id="SM00382">
    <property type="entry name" value="AAA"/>
    <property type="match status" value="1"/>
</dbReference>
<feature type="domain" description="AAA+ ATPase" evidence="10">
    <location>
        <begin position="1244"/>
        <end position="1379"/>
    </location>
</feature>
<dbReference type="InterPro" id="IPR013748">
    <property type="entry name" value="Rep_factorC_C"/>
</dbReference>
<proteinExistence type="inferred from homology"/>
<evidence type="ECO:0000256" key="9">
    <source>
        <dbReference type="SAM" id="MobiDB-lite"/>
    </source>
</evidence>
<organism evidence="12 13">
    <name type="scientific">Durusdinium trenchii</name>
    <dbReference type="NCBI Taxonomy" id="1381693"/>
    <lineage>
        <taxon>Eukaryota</taxon>
        <taxon>Sar</taxon>
        <taxon>Alveolata</taxon>
        <taxon>Dinophyceae</taxon>
        <taxon>Suessiales</taxon>
        <taxon>Symbiodiniaceae</taxon>
        <taxon>Durusdinium</taxon>
    </lineage>
</organism>
<dbReference type="Gene3D" id="3.40.50.12550">
    <property type="entry name" value="Ubiquitin-activating enzyme E1, inactive adenylation domain, subdomain 2"/>
    <property type="match status" value="1"/>
</dbReference>
<evidence type="ECO:0000256" key="5">
    <source>
        <dbReference type="ARBA" id="ARBA00022598"/>
    </source>
</evidence>
<keyword evidence="7" id="KW-0547">Nucleotide-binding</keyword>
<evidence type="ECO:0000259" key="11">
    <source>
        <dbReference type="SMART" id="SM00985"/>
    </source>
</evidence>
<dbReference type="NCBIfam" id="TIGR01408">
    <property type="entry name" value="Ube1"/>
    <property type="match status" value="1"/>
</dbReference>
<dbReference type="CDD" id="cd18140">
    <property type="entry name" value="HLD_clamp_RFC"/>
    <property type="match status" value="1"/>
</dbReference>
<dbReference type="Proteomes" id="UP001642464">
    <property type="component" value="Unassembled WGS sequence"/>
</dbReference>
<evidence type="ECO:0000256" key="7">
    <source>
        <dbReference type="ARBA" id="ARBA00022741"/>
    </source>
</evidence>
<evidence type="ECO:0000256" key="1">
    <source>
        <dbReference type="ARBA" id="ARBA00000488"/>
    </source>
</evidence>
<dbReference type="InterPro" id="IPR042449">
    <property type="entry name" value="Ub-E1_IAD_1"/>
</dbReference>
<comment type="catalytic activity">
    <reaction evidence="1">
        <text>ATP + ubiquitin + [E1 ubiquitin-activating enzyme]-L-cysteine = AMP + diphosphate + S-ubiquitinyl-[E1 ubiquitin-activating enzyme]-L-cysteine.</text>
        <dbReference type="EC" id="6.2.1.45"/>
    </reaction>
</comment>
<evidence type="ECO:0000313" key="12">
    <source>
        <dbReference type="EMBL" id="CAK9078127.1"/>
    </source>
</evidence>
<dbReference type="InterPro" id="IPR018074">
    <property type="entry name" value="UBQ-activ_enz_E1_CS"/>
</dbReference>
<feature type="compositionally biased region" description="Basic and acidic residues" evidence="9">
    <location>
        <begin position="1"/>
        <end position="11"/>
    </location>
</feature>
<dbReference type="InterPro" id="IPR003593">
    <property type="entry name" value="AAA+_ATPase"/>
</dbReference>
<feature type="compositionally biased region" description="Basic and acidic residues" evidence="9">
    <location>
        <begin position="881"/>
        <end position="893"/>
    </location>
</feature>
<dbReference type="InterPro" id="IPR045886">
    <property type="entry name" value="ThiF/MoeB/HesA"/>
</dbReference>
<evidence type="ECO:0000313" key="13">
    <source>
        <dbReference type="Proteomes" id="UP001642464"/>
    </source>
</evidence>
<dbReference type="Pfam" id="PF00899">
    <property type="entry name" value="ThiF"/>
    <property type="match status" value="2"/>
</dbReference>
<dbReference type="Pfam" id="PF00004">
    <property type="entry name" value="AAA"/>
    <property type="match status" value="1"/>
</dbReference>
<dbReference type="Gene3D" id="2.40.30.180">
    <property type="entry name" value="Ubiquitin-activating enzyme E1, FCCH domain"/>
    <property type="match status" value="1"/>
</dbReference>
<evidence type="ECO:0000259" key="10">
    <source>
        <dbReference type="SMART" id="SM00382"/>
    </source>
</evidence>
<feature type="compositionally biased region" description="Acidic residues" evidence="9">
    <location>
        <begin position="1125"/>
        <end position="1147"/>
    </location>
</feature>
<dbReference type="Pfam" id="PF08542">
    <property type="entry name" value="Rep_fac_C"/>
    <property type="match status" value="1"/>
</dbReference>
<dbReference type="PANTHER" id="PTHR10953:SF4">
    <property type="entry name" value="UBIQUITIN-ACTIVATING ENZYME E1 C-TERMINAL DOMAIN-CONTAINING PROTEIN"/>
    <property type="match status" value="1"/>
</dbReference>
<dbReference type="InterPro" id="IPR047854">
    <property type="entry name" value="RFC_lid"/>
</dbReference>
<dbReference type="Gene3D" id="1.10.8.60">
    <property type="match status" value="1"/>
</dbReference>
<dbReference type="PROSITE" id="PS00536">
    <property type="entry name" value="UBIQUITIN_ACTIVAT_1"/>
    <property type="match status" value="1"/>
</dbReference>
<dbReference type="EC" id="6.2.1.45" evidence="4"/>
<gene>
    <name evidence="12" type="ORF">SCF082_LOCUS37410</name>
</gene>
<feature type="region of interest" description="Disordered" evidence="9">
    <location>
        <begin position="877"/>
        <end position="900"/>
    </location>
</feature>
<keyword evidence="6" id="KW-0235">DNA replication</keyword>
<dbReference type="InterPro" id="IPR000594">
    <property type="entry name" value="ThiF_NAD_FAD-bd"/>
</dbReference>
<dbReference type="InterPro" id="IPR042302">
    <property type="entry name" value="E1_FCCH_sf"/>
</dbReference>
<feature type="domain" description="Ubiquitin-activating enzyme E1 C-terminal" evidence="11">
    <location>
        <begin position="1002"/>
        <end position="1132"/>
    </location>
</feature>